<feature type="domain" description="Peptidase C14 caspase" evidence="3">
    <location>
        <begin position="772"/>
        <end position="1075"/>
    </location>
</feature>
<comment type="caution">
    <text evidence="4">The sequence shown here is derived from an EMBL/GenBank/DDBJ whole genome shotgun (WGS) entry which is preliminary data.</text>
</comment>
<dbReference type="InterPro" id="IPR007312">
    <property type="entry name" value="Phosphoesterase"/>
</dbReference>
<feature type="region of interest" description="Disordered" evidence="2">
    <location>
        <begin position="1069"/>
        <end position="1096"/>
    </location>
</feature>
<dbReference type="InterPro" id="IPR011600">
    <property type="entry name" value="Pept_C14_caspase"/>
</dbReference>
<dbReference type="Gene3D" id="3.40.720.10">
    <property type="entry name" value="Alkaline Phosphatase, subunit A"/>
    <property type="match status" value="2"/>
</dbReference>
<dbReference type="InterPro" id="IPR017850">
    <property type="entry name" value="Alkaline_phosphatase_core_sf"/>
</dbReference>
<dbReference type="SUPFAM" id="SSF52129">
    <property type="entry name" value="Caspase-like"/>
    <property type="match status" value="1"/>
</dbReference>
<dbReference type="PANTHER" id="PTHR31956:SF1">
    <property type="entry name" value="NON-SPECIFIC PHOSPHOLIPASE C1"/>
    <property type="match status" value="1"/>
</dbReference>
<reference evidence="4 5" key="1">
    <citation type="submission" date="2023-06" db="EMBL/GenBank/DDBJ databases">
        <title>Pelomonas sp. APW6 16S ribosomal RNA gene genome sequencing and assembly.</title>
        <authorList>
            <person name="Woo H."/>
        </authorList>
    </citation>
    <scope>NUCLEOTIDE SEQUENCE [LARGE SCALE GENOMIC DNA]</scope>
    <source>
        <strain evidence="4 5">APW6</strain>
    </source>
</reference>
<dbReference type="SUPFAM" id="SSF53649">
    <property type="entry name" value="Alkaline phosphatase-like"/>
    <property type="match status" value="1"/>
</dbReference>
<evidence type="ECO:0000259" key="3">
    <source>
        <dbReference type="Pfam" id="PF00656"/>
    </source>
</evidence>
<dbReference type="Pfam" id="PF04185">
    <property type="entry name" value="Phosphoesterase"/>
    <property type="match status" value="1"/>
</dbReference>
<dbReference type="InterPro" id="IPR029030">
    <property type="entry name" value="Caspase-like_dom_sf"/>
</dbReference>
<dbReference type="PANTHER" id="PTHR31956">
    <property type="entry name" value="NON-SPECIFIC PHOSPHOLIPASE C4-RELATED"/>
    <property type="match status" value="1"/>
</dbReference>
<dbReference type="Pfam" id="PF00656">
    <property type="entry name" value="Peptidase_C14"/>
    <property type="match status" value="1"/>
</dbReference>
<gene>
    <name evidence="4" type="ORF">QRD43_04330</name>
</gene>
<protein>
    <submittedName>
        <fullName evidence="4">Alkaline phosphatase family protein</fullName>
    </submittedName>
</protein>
<dbReference type="Proteomes" id="UP001238603">
    <property type="component" value="Unassembled WGS sequence"/>
</dbReference>
<keyword evidence="1" id="KW-0378">Hydrolase</keyword>
<name>A0ABT7LE40_9BURK</name>
<keyword evidence="5" id="KW-1185">Reference proteome</keyword>
<evidence type="ECO:0000256" key="2">
    <source>
        <dbReference type="SAM" id="MobiDB-lite"/>
    </source>
</evidence>
<dbReference type="RefSeq" id="WP_285981242.1">
    <property type="nucleotide sequence ID" value="NZ_JASVDS010000001.1"/>
</dbReference>
<evidence type="ECO:0000256" key="1">
    <source>
        <dbReference type="ARBA" id="ARBA00022801"/>
    </source>
</evidence>
<accession>A0ABT7LE40</accession>
<organism evidence="4 5">
    <name type="scientific">Roseateles subflavus</name>
    <dbReference type="NCBI Taxonomy" id="3053353"/>
    <lineage>
        <taxon>Bacteria</taxon>
        <taxon>Pseudomonadati</taxon>
        <taxon>Pseudomonadota</taxon>
        <taxon>Betaproteobacteria</taxon>
        <taxon>Burkholderiales</taxon>
        <taxon>Sphaerotilaceae</taxon>
        <taxon>Roseateles</taxon>
    </lineage>
</organism>
<feature type="compositionally biased region" description="Basic and acidic residues" evidence="2">
    <location>
        <begin position="1079"/>
        <end position="1096"/>
    </location>
</feature>
<evidence type="ECO:0000313" key="5">
    <source>
        <dbReference type="Proteomes" id="UP001238603"/>
    </source>
</evidence>
<feature type="region of interest" description="Disordered" evidence="2">
    <location>
        <begin position="959"/>
        <end position="981"/>
    </location>
</feature>
<proteinExistence type="predicted"/>
<sequence length="1096" mass="120419">MAFLNDPIRHVVVLMMENRSFDQMLGDLVRLDPARGIEGIDRANPGSNPVPGGGVAFQSEGASLQLPDHFDPRHELPNVLTQLGGAAHPTMDGFVADGAASLAKRFKADTVARQVMGYFSAEPDLAQDPLPALRSLARHYTVCDRWHASLPGPTWPNRFFALCGTAAGNVKMPETFSDVGLLFKAYDMDTIFDRLREAGRSHRIFHQGVSLSMLLRRTWAHPGVYGDMDDFHELASGDPAAFPEFSFIEPKYFSVFGHTQNDQHPPHDVSLGDALIADVYNALRGNEALWQQTLLVVLYDEHGGFYDHVPPPATVPPDDAVDTHFHFDFRRLGVRVPALLVSPHVKAGGVDHGTYDHTSLLAYLCRKWDLLPLGARCEQAADFSASIVAGANPDVLPRIELPRRKALSARVSPEMVNENQRALALMVDFVRGELGLAERPVDGPPGTRDLAAVAPISGEHVERKADEALRWLKSQAASGATAPAVGAPALRVLMVHGVGHGDDPASQGWKQQWQDEFTASARAAGLAETIQISFEFTPFDDIFDRYPLDASTVARGLLLLGRHAFGPAPVFGQRDLVQRGLADVVRWTAGMVIQWIENEALRDELSRRIMQTFTDSRCDIVCAHSLGSLACYDAFRREVAMHAGHAFNGRSFITFGSQIAHPAVQGVFGGRIAPLNDGLNGFAQWFHLFNPNDHVFTAPLPGGDVHTHSLVAAFDLPFDPLNHDGGAYLKHGVMQRSVLPVVLPAAPAPAVPGAAPRLRLAPAIIAPRRAHRRALLVGINEYPDPQMRLNGCVNDVYLMSALLQECGFDADDIRVLTDGRATRAALQERLEWLSEGVGKGDERVLFYSGHGAQMPLYGADRPGQMAETLVPVDFDWSEAHAFTDQDFNRYYSQLPYESSFVAMFDCCHAGGMTRGGQRVRGIEPPDDVRHRALRWSPSHQMWVPRDFVEAARRGARPFDASRVGTEESPARHPLPQRSGLGEAGALRLGDKLDFDAARERYGHRGPYLPLLVFAAGQNELAAEYDHGATAYGAFTFAMNKQLRQRRSRPPGFAKLVEGVRKELVQLGFQQTPTASGPQDKLDEPLPMLRWRDGQGR</sequence>
<dbReference type="EMBL" id="JASVDS010000001">
    <property type="protein sequence ID" value="MDL5031126.1"/>
    <property type="molecule type" value="Genomic_DNA"/>
</dbReference>
<dbReference type="Gene3D" id="3.40.50.1460">
    <property type="match status" value="1"/>
</dbReference>
<evidence type="ECO:0000313" key="4">
    <source>
        <dbReference type="EMBL" id="MDL5031126.1"/>
    </source>
</evidence>